<evidence type="ECO:0000313" key="2">
    <source>
        <dbReference type="EMBL" id="PKU76779.1"/>
    </source>
</evidence>
<feature type="compositionally biased region" description="Basic and acidic residues" evidence="1">
    <location>
        <begin position="24"/>
        <end position="35"/>
    </location>
</feature>
<evidence type="ECO:0000313" key="3">
    <source>
        <dbReference type="Proteomes" id="UP000233837"/>
    </source>
</evidence>
<dbReference type="AlphaFoldDB" id="A0A2I0WM86"/>
<gene>
    <name evidence="2" type="ORF">MA16_Dca001385</name>
</gene>
<name>A0A2I0WM86_9ASPA</name>
<organism evidence="2 3">
    <name type="scientific">Dendrobium catenatum</name>
    <dbReference type="NCBI Taxonomy" id="906689"/>
    <lineage>
        <taxon>Eukaryota</taxon>
        <taxon>Viridiplantae</taxon>
        <taxon>Streptophyta</taxon>
        <taxon>Embryophyta</taxon>
        <taxon>Tracheophyta</taxon>
        <taxon>Spermatophyta</taxon>
        <taxon>Magnoliopsida</taxon>
        <taxon>Liliopsida</taxon>
        <taxon>Asparagales</taxon>
        <taxon>Orchidaceae</taxon>
        <taxon>Epidendroideae</taxon>
        <taxon>Malaxideae</taxon>
        <taxon>Dendrobiinae</taxon>
        <taxon>Dendrobium</taxon>
    </lineage>
</organism>
<proteinExistence type="predicted"/>
<accession>A0A2I0WM86</accession>
<feature type="region of interest" description="Disordered" evidence="1">
    <location>
        <begin position="1"/>
        <end position="38"/>
    </location>
</feature>
<dbReference type="Proteomes" id="UP000233837">
    <property type="component" value="Unassembled WGS sequence"/>
</dbReference>
<reference evidence="2 3" key="1">
    <citation type="journal article" date="2016" name="Sci. Rep.">
        <title>The Dendrobium catenatum Lindl. genome sequence provides insights into polysaccharide synthase, floral development and adaptive evolution.</title>
        <authorList>
            <person name="Zhang G.Q."/>
            <person name="Xu Q."/>
            <person name="Bian C."/>
            <person name="Tsai W.C."/>
            <person name="Yeh C.M."/>
            <person name="Liu K.W."/>
            <person name="Yoshida K."/>
            <person name="Zhang L.S."/>
            <person name="Chang S.B."/>
            <person name="Chen F."/>
            <person name="Shi Y."/>
            <person name="Su Y.Y."/>
            <person name="Zhang Y.Q."/>
            <person name="Chen L.J."/>
            <person name="Yin Y."/>
            <person name="Lin M."/>
            <person name="Huang H."/>
            <person name="Deng H."/>
            <person name="Wang Z.W."/>
            <person name="Zhu S.L."/>
            <person name="Zhao X."/>
            <person name="Deng C."/>
            <person name="Niu S.C."/>
            <person name="Huang J."/>
            <person name="Wang M."/>
            <person name="Liu G.H."/>
            <person name="Yang H.J."/>
            <person name="Xiao X.J."/>
            <person name="Hsiao Y.Y."/>
            <person name="Wu W.L."/>
            <person name="Chen Y.Y."/>
            <person name="Mitsuda N."/>
            <person name="Ohme-Takagi M."/>
            <person name="Luo Y.B."/>
            <person name="Van de Peer Y."/>
            <person name="Liu Z.J."/>
        </authorList>
    </citation>
    <scope>NUCLEOTIDE SEQUENCE [LARGE SCALE GENOMIC DNA]</scope>
    <source>
        <tissue evidence="2">The whole plant</tissue>
    </source>
</reference>
<protein>
    <submittedName>
        <fullName evidence="2">Uncharacterized protein</fullName>
    </submittedName>
</protein>
<dbReference type="EMBL" id="KZ502537">
    <property type="protein sequence ID" value="PKU76779.1"/>
    <property type="molecule type" value="Genomic_DNA"/>
</dbReference>
<sequence length="79" mass="9099">MLKKGSWKSVNRKPLGDISNGGRPSRDGKKKIQLDRDDDGGYFDRLILVRSTLSALVNQKRDLTTVPFIYMRLFLFLKL</sequence>
<reference evidence="2 3" key="2">
    <citation type="journal article" date="2017" name="Nature">
        <title>The Apostasia genome and the evolution of orchids.</title>
        <authorList>
            <person name="Zhang G.Q."/>
            <person name="Liu K.W."/>
            <person name="Li Z."/>
            <person name="Lohaus R."/>
            <person name="Hsiao Y.Y."/>
            <person name="Niu S.C."/>
            <person name="Wang J.Y."/>
            <person name="Lin Y.C."/>
            <person name="Xu Q."/>
            <person name="Chen L.J."/>
            <person name="Yoshida K."/>
            <person name="Fujiwara S."/>
            <person name="Wang Z.W."/>
            <person name="Zhang Y.Q."/>
            <person name="Mitsuda N."/>
            <person name="Wang M."/>
            <person name="Liu G.H."/>
            <person name="Pecoraro L."/>
            <person name="Huang H.X."/>
            <person name="Xiao X.J."/>
            <person name="Lin M."/>
            <person name="Wu X.Y."/>
            <person name="Wu W.L."/>
            <person name="Chen Y.Y."/>
            <person name="Chang S.B."/>
            <person name="Sakamoto S."/>
            <person name="Ohme-Takagi M."/>
            <person name="Yagi M."/>
            <person name="Zeng S.J."/>
            <person name="Shen C.Y."/>
            <person name="Yeh C.M."/>
            <person name="Luo Y.B."/>
            <person name="Tsai W.C."/>
            <person name="Van de Peer Y."/>
            <person name="Liu Z.J."/>
        </authorList>
    </citation>
    <scope>NUCLEOTIDE SEQUENCE [LARGE SCALE GENOMIC DNA]</scope>
    <source>
        <tissue evidence="2">The whole plant</tissue>
    </source>
</reference>
<keyword evidence="3" id="KW-1185">Reference proteome</keyword>
<evidence type="ECO:0000256" key="1">
    <source>
        <dbReference type="SAM" id="MobiDB-lite"/>
    </source>
</evidence>